<feature type="domain" description="Major facilitator superfamily (MFS) profile" evidence="4">
    <location>
        <begin position="1"/>
        <end position="403"/>
    </location>
</feature>
<protein>
    <submittedName>
        <fullName evidence="5">MFS transporter</fullName>
    </submittedName>
</protein>
<sequence>MNQNNKILIAASLANGGCFSMILPILAPLVRQMKMTELQGGALISAGALLMAIGAIYISKQQNKYSIYSLLSVGFIGMTLTWGLFTAVLAYGLEYHLATMLLFILLLLARASMGVFMAMPQIALQTYVMTRYTSEQQRSQTMSKFGALNSAGLVLGPFLTTLLLVWGMLTPLWVAFIIFAFISLYIVLKFDRQEADVSDTSEQALPTENTTFSHNEAFSLRNSMGWFGLGFSLYIAIVTINLTAGFYIQDQFQISTRQSAIYFAQCSLIAGISLVIMQTAISRFLQWSVQHLLWIGLVCMMLGLLISICTTDIHIFQSAYILYGIAVACLTPAFTTGAAQSAPQHLQVKVASFCTATQALSFVFGPLVSTGLYQWHSDYPFYLLMIMFILLAIYFLCYQKNMQPSSVPV</sequence>
<dbReference type="SUPFAM" id="SSF103473">
    <property type="entry name" value="MFS general substrate transporter"/>
    <property type="match status" value="1"/>
</dbReference>
<evidence type="ECO:0000313" key="6">
    <source>
        <dbReference type="Proteomes" id="UP000569202"/>
    </source>
</evidence>
<name>A0A241VJJ3_9GAMM</name>
<keyword evidence="2" id="KW-1133">Transmembrane helix</keyword>
<comment type="caution">
    <text evidence="5">The sequence shown here is derived from an EMBL/GenBank/DDBJ whole genome shotgun (WGS) entry which is preliminary data.</text>
</comment>
<dbReference type="InterPro" id="IPR011701">
    <property type="entry name" value="MFS"/>
</dbReference>
<accession>A0A7Y2RD00</accession>
<dbReference type="RefSeq" id="WP_086193327.1">
    <property type="nucleotide sequence ID" value="NZ_JABERL010000006.1"/>
</dbReference>
<accession>A0A241VJJ3</accession>
<evidence type="ECO:0000313" key="5">
    <source>
        <dbReference type="EMBL" id="NNH76532.1"/>
    </source>
</evidence>
<gene>
    <name evidence="5" type="ORF">HLH17_02305</name>
</gene>
<dbReference type="InterPro" id="IPR036259">
    <property type="entry name" value="MFS_trans_sf"/>
</dbReference>
<dbReference type="PANTHER" id="PTHR23546:SF1">
    <property type="entry name" value="MEMBRANE PROTEIN"/>
    <property type="match status" value="1"/>
</dbReference>
<organism evidence="5 6">
    <name type="scientific">Acinetobacter terrae</name>
    <dbReference type="NCBI Taxonomy" id="2731247"/>
    <lineage>
        <taxon>Bacteria</taxon>
        <taxon>Pseudomonadati</taxon>
        <taxon>Pseudomonadota</taxon>
        <taxon>Gammaproteobacteria</taxon>
        <taxon>Moraxellales</taxon>
        <taxon>Moraxellaceae</taxon>
        <taxon>Acinetobacter</taxon>
        <taxon>Acinetobacter Taxon 24</taxon>
    </lineage>
</organism>
<keyword evidence="1" id="KW-0812">Transmembrane</keyword>
<evidence type="ECO:0000256" key="1">
    <source>
        <dbReference type="ARBA" id="ARBA00022692"/>
    </source>
</evidence>
<dbReference type="AlphaFoldDB" id="A0A241VJJ3"/>
<dbReference type="InterPro" id="IPR020846">
    <property type="entry name" value="MFS_dom"/>
</dbReference>
<dbReference type="Pfam" id="PF07690">
    <property type="entry name" value="MFS_1"/>
    <property type="match status" value="1"/>
</dbReference>
<evidence type="ECO:0000256" key="3">
    <source>
        <dbReference type="ARBA" id="ARBA00023136"/>
    </source>
</evidence>
<proteinExistence type="predicted"/>
<dbReference type="Gene3D" id="1.20.1250.20">
    <property type="entry name" value="MFS general substrate transporter like domains"/>
    <property type="match status" value="1"/>
</dbReference>
<evidence type="ECO:0000256" key="2">
    <source>
        <dbReference type="ARBA" id="ARBA00022989"/>
    </source>
</evidence>
<reference evidence="5 6" key="1">
    <citation type="submission" date="2020-04" db="EMBL/GenBank/DDBJ databases">
        <title>Acinetobacter Taxon 24.</title>
        <authorList>
            <person name="Nemec A."/>
            <person name="Radolfova-Krizova L."/>
            <person name="Higgins P.G."/>
            <person name="Spanelova P."/>
        </authorList>
    </citation>
    <scope>NUCLEOTIDE SEQUENCE [LARGE SCALE GENOMIC DNA]</scope>
    <source>
        <strain evidence="5 6">ANC 5380</strain>
    </source>
</reference>
<dbReference type="STRING" id="1977878.B9T23_05425"/>
<dbReference type="GO" id="GO:0022857">
    <property type="term" value="F:transmembrane transporter activity"/>
    <property type="evidence" value="ECO:0007669"/>
    <property type="project" value="InterPro"/>
</dbReference>
<evidence type="ECO:0000259" key="4">
    <source>
        <dbReference type="PROSITE" id="PS50850"/>
    </source>
</evidence>
<dbReference type="PANTHER" id="PTHR23546">
    <property type="entry name" value="TRANSPORT PROTEIN"/>
    <property type="match status" value="1"/>
</dbReference>
<keyword evidence="3" id="KW-0472">Membrane</keyword>
<dbReference type="EMBL" id="JABERL010000006">
    <property type="protein sequence ID" value="NNH76532.1"/>
    <property type="molecule type" value="Genomic_DNA"/>
</dbReference>
<dbReference type="Proteomes" id="UP000569202">
    <property type="component" value="Unassembled WGS sequence"/>
</dbReference>
<dbReference type="PROSITE" id="PS50850">
    <property type="entry name" value="MFS"/>
    <property type="match status" value="1"/>
</dbReference>